<dbReference type="EMBL" id="UIDG01000356">
    <property type="protein sequence ID" value="SUS07348.1"/>
    <property type="molecule type" value="Genomic_DNA"/>
</dbReference>
<reference evidence="1" key="1">
    <citation type="submission" date="2018-07" db="EMBL/GenBank/DDBJ databases">
        <authorList>
            <person name="Quirk P.G."/>
            <person name="Krulwich T.A."/>
        </authorList>
    </citation>
    <scope>NUCLEOTIDE SEQUENCE</scope>
</reference>
<dbReference type="AlphaFoldDB" id="A0A380TGR3"/>
<sequence length="181" mass="20606">MRDFAHLQNAANLIKFSDSVLGTLYLHLDDRGLPKAIIRHFDRDISTSLVQAFANFIQAASSWIAHRPELAHLIHVELPSDVGRDFVALPYHIYHASTDAYIDWEDPPDMPPELEQMRGAFRAAIGRSTDPRDRIIEAVLSRNLLEPTGKTYYNEVKKKFIVVEPKITLNDIECWAALPTK</sequence>
<organism evidence="1">
    <name type="scientific">metagenome</name>
    <dbReference type="NCBI Taxonomy" id="256318"/>
    <lineage>
        <taxon>unclassified sequences</taxon>
        <taxon>metagenomes</taxon>
    </lineage>
</organism>
<protein>
    <submittedName>
        <fullName evidence="1">Uncharacterized protein</fullName>
    </submittedName>
</protein>
<name>A0A380TGR3_9ZZZZ</name>
<proteinExistence type="predicted"/>
<accession>A0A380TGR3</accession>
<gene>
    <name evidence="1" type="ORF">DF3PB_4190003</name>
</gene>
<evidence type="ECO:0000313" key="1">
    <source>
        <dbReference type="EMBL" id="SUS07348.1"/>
    </source>
</evidence>